<dbReference type="Ensembl" id="ENSDCDT00010068146.1">
    <property type="protein sequence ID" value="ENSDCDP00010057462.1"/>
    <property type="gene ID" value="ENSDCDG00010032544.1"/>
</dbReference>
<reference evidence="9" key="2">
    <citation type="submission" date="2025-08" db="UniProtKB">
        <authorList>
            <consortium name="Ensembl"/>
        </authorList>
    </citation>
    <scope>IDENTIFICATION</scope>
</reference>
<dbReference type="PANTHER" id="PTHR20957">
    <property type="entry name" value="RNA-BINDING PROTEIN 48"/>
    <property type="match status" value="1"/>
</dbReference>
<dbReference type="GeneTree" id="ENSGT00390000004541"/>
<dbReference type="GO" id="GO:0008380">
    <property type="term" value="P:RNA splicing"/>
    <property type="evidence" value="ECO:0007669"/>
    <property type="project" value="UniProtKB-KW"/>
</dbReference>
<evidence type="ECO:0000256" key="3">
    <source>
        <dbReference type="ARBA" id="ARBA00022664"/>
    </source>
</evidence>
<evidence type="ECO:0000313" key="10">
    <source>
        <dbReference type="Proteomes" id="UP000694580"/>
    </source>
</evidence>
<dbReference type="GO" id="GO:0005654">
    <property type="term" value="C:nucleoplasm"/>
    <property type="evidence" value="ECO:0007669"/>
    <property type="project" value="TreeGrafter"/>
</dbReference>
<evidence type="ECO:0000256" key="1">
    <source>
        <dbReference type="ARBA" id="ARBA00006938"/>
    </source>
</evidence>
<proteinExistence type="inferred from homology"/>
<dbReference type="SUPFAM" id="SSF54928">
    <property type="entry name" value="RNA-binding domain, RBD"/>
    <property type="match status" value="1"/>
</dbReference>
<dbReference type="AlphaFoldDB" id="A0AAY4EIL9"/>
<feature type="compositionally biased region" description="Basic and acidic residues" evidence="8">
    <location>
        <begin position="202"/>
        <end position="215"/>
    </location>
</feature>
<evidence type="ECO:0000256" key="2">
    <source>
        <dbReference type="ARBA" id="ARBA00015189"/>
    </source>
</evidence>
<dbReference type="GO" id="GO:0005681">
    <property type="term" value="C:spliceosomal complex"/>
    <property type="evidence" value="ECO:0007669"/>
    <property type="project" value="UniProtKB-KW"/>
</dbReference>
<feature type="region of interest" description="Disordered" evidence="8">
    <location>
        <begin position="157"/>
        <end position="284"/>
    </location>
</feature>
<dbReference type="CDD" id="cd12442">
    <property type="entry name" value="RRM_RBM48"/>
    <property type="match status" value="1"/>
</dbReference>
<keyword evidence="10" id="KW-1185">Reference proteome</keyword>
<evidence type="ECO:0000256" key="7">
    <source>
        <dbReference type="ARBA" id="ARBA00035004"/>
    </source>
</evidence>
<gene>
    <name evidence="9" type="primary">RBM48</name>
</gene>
<reference evidence="9 10" key="1">
    <citation type="submission" date="2020-06" db="EMBL/GenBank/DDBJ databases">
        <authorList>
            <consortium name="Wellcome Sanger Institute Data Sharing"/>
        </authorList>
    </citation>
    <scope>NUCLEOTIDE SEQUENCE [LARGE SCALE GENOMIC DNA]</scope>
</reference>
<reference evidence="9" key="3">
    <citation type="submission" date="2025-09" db="UniProtKB">
        <authorList>
            <consortium name="Ensembl"/>
        </authorList>
    </citation>
    <scope>IDENTIFICATION</scope>
</reference>
<comment type="function">
    <text evidence="7">As a component of the minor spliceosome, involved in the splicing of U12-type introns in pre-mRNAs.</text>
</comment>
<dbReference type="FunFam" id="3.30.70.330:FF:000424">
    <property type="entry name" value="RNA-binding protein 48 isoform X4"/>
    <property type="match status" value="1"/>
</dbReference>
<feature type="compositionally biased region" description="Basic and acidic residues" evidence="8">
    <location>
        <begin position="223"/>
        <end position="235"/>
    </location>
</feature>
<dbReference type="GO" id="GO:0003723">
    <property type="term" value="F:RNA binding"/>
    <property type="evidence" value="ECO:0007669"/>
    <property type="project" value="UniProtKB-KW"/>
</dbReference>
<dbReference type="RefSeq" id="XP_028820157.1">
    <property type="nucleotide sequence ID" value="XM_028964324.1"/>
</dbReference>
<dbReference type="Proteomes" id="UP000694580">
    <property type="component" value="Chromosome 20"/>
</dbReference>
<dbReference type="GO" id="GO:0006397">
    <property type="term" value="P:mRNA processing"/>
    <property type="evidence" value="ECO:0007669"/>
    <property type="project" value="UniProtKB-KW"/>
</dbReference>
<keyword evidence="3" id="KW-0507">mRNA processing</keyword>
<evidence type="ECO:0000256" key="6">
    <source>
        <dbReference type="ARBA" id="ARBA00023187"/>
    </source>
</evidence>
<organism evidence="9 10">
    <name type="scientific">Denticeps clupeoides</name>
    <name type="common">denticle herring</name>
    <dbReference type="NCBI Taxonomy" id="299321"/>
    <lineage>
        <taxon>Eukaryota</taxon>
        <taxon>Metazoa</taxon>
        <taxon>Chordata</taxon>
        <taxon>Craniata</taxon>
        <taxon>Vertebrata</taxon>
        <taxon>Euteleostomi</taxon>
        <taxon>Actinopterygii</taxon>
        <taxon>Neopterygii</taxon>
        <taxon>Teleostei</taxon>
        <taxon>Clupei</taxon>
        <taxon>Clupeiformes</taxon>
        <taxon>Denticipitoidei</taxon>
        <taxon>Denticipitidae</taxon>
        <taxon>Denticeps</taxon>
    </lineage>
</organism>
<name>A0AAY4EIL9_9TELE</name>
<keyword evidence="4" id="KW-0747">Spliceosome</keyword>
<dbReference type="GeneID" id="114770405"/>
<protein>
    <recommendedName>
        <fullName evidence="2">RNA-binding protein 48</fullName>
    </recommendedName>
</protein>
<evidence type="ECO:0000256" key="8">
    <source>
        <dbReference type="SAM" id="MobiDB-lite"/>
    </source>
</evidence>
<evidence type="ECO:0000256" key="4">
    <source>
        <dbReference type="ARBA" id="ARBA00022728"/>
    </source>
</evidence>
<evidence type="ECO:0000313" key="9">
    <source>
        <dbReference type="Ensembl" id="ENSDCDP00010057462.1"/>
    </source>
</evidence>
<comment type="similarity">
    <text evidence="1">Belongs to the RBM48 family.</text>
</comment>
<evidence type="ECO:0000256" key="5">
    <source>
        <dbReference type="ARBA" id="ARBA00022884"/>
    </source>
</evidence>
<feature type="compositionally biased region" description="Gly residues" evidence="8">
    <location>
        <begin position="173"/>
        <end position="187"/>
    </location>
</feature>
<accession>A0AAY4EIL9</accession>
<keyword evidence="5" id="KW-0694">RNA-binding</keyword>
<sequence length="345" mass="38274">MAAPAGNSVWDAPTVYKHHEQQRVCDSRPKYREGRRPKAVKVYTVNLESRFVLVQGVPAIGVMEELVRLAALYGPVEEYRALDEYPAERFTEVYLLKFQKVASARAAKRNIDEKSFYGGLLHVCYAPEYESLEDTRTKLQDRRRYVRWIVRREGGRRCKDGGGRVSPETADATGGGGEEPPAEGGGSATPACLGFPVLPPPPREETTDGRLRPEAFRAGPLPPEDKMGSLHHADAHPPPTAPGQSSQHRSNGDKTSPAVRFLPRTAQLRSRKRRVEGTDRDSLLGIGAKNQPVIGPMLPELPKVDMADASLNTTADFIRTKMQRVISVPESQPEEKKAVKPRRRI</sequence>
<dbReference type="PANTHER" id="PTHR20957:SF0">
    <property type="entry name" value="RNA-BINDING PROTEIN 48"/>
    <property type="match status" value="1"/>
</dbReference>
<dbReference type="InterPro" id="IPR039599">
    <property type="entry name" value="RBM48"/>
</dbReference>
<dbReference type="InterPro" id="IPR034264">
    <property type="entry name" value="RBM48_RRM"/>
</dbReference>
<dbReference type="InterPro" id="IPR035979">
    <property type="entry name" value="RBD_domain_sf"/>
</dbReference>
<keyword evidence="6" id="KW-0508">mRNA splicing</keyword>